<dbReference type="Pfam" id="PF01581">
    <property type="entry name" value="FARP"/>
    <property type="match status" value="2"/>
</dbReference>
<gene>
    <name evidence="7" type="primary">WBGene00276955</name>
</gene>
<evidence type="ECO:0000256" key="2">
    <source>
        <dbReference type="ARBA" id="ARBA00006356"/>
    </source>
</evidence>
<keyword evidence="3" id="KW-0964">Secreted</keyword>
<reference evidence="7" key="2">
    <citation type="submission" date="2022-06" db="UniProtKB">
        <authorList>
            <consortium name="EnsemblMetazoa"/>
        </authorList>
    </citation>
    <scope>IDENTIFICATION</scope>
    <source>
        <strain evidence="7">PS312</strain>
    </source>
</reference>
<reference evidence="8" key="1">
    <citation type="journal article" date="2008" name="Nat. Genet.">
        <title>The Pristionchus pacificus genome provides a unique perspective on nematode lifestyle and parasitism.</title>
        <authorList>
            <person name="Dieterich C."/>
            <person name="Clifton S.W."/>
            <person name="Schuster L.N."/>
            <person name="Chinwalla A."/>
            <person name="Delehaunty K."/>
            <person name="Dinkelacker I."/>
            <person name="Fulton L."/>
            <person name="Fulton R."/>
            <person name="Godfrey J."/>
            <person name="Minx P."/>
            <person name="Mitreva M."/>
            <person name="Roeseler W."/>
            <person name="Tian H."/>
            <person name="Witte H."/>
            <person name="Yang S.P."/>
            <person name="Wilson R.K."/>
            <person name="Sommer R.J."/>
        </authorList>
    </citation>
    <scope>NUCLEOTIDE SEQUENCE [LARGE SCALE GENOMIC DNA]</scope>
    <source>
        <strain evidence="8">PS312</strain>
    </source>
</reference>
<protein>
    <submittedName>
        <fullName evidence="7">Uncharacterized protein</fullName>
    </submittedName>
</protein>
<dbReference type="EnsemblMetazoa" id="PPA38586.1">
    <property type="protein sequence ID" value="PPA38586.1"/>
    <property type="gene ID" value="WBGene00276955"/>
</dbReference>
<evidence type="ECO:0000313" key="8">
    <source>
        <dbReference type="Proteomes" id="UP000005239"/>
    </source>
</evidence>
<evidence type="ECO:0000256" key="3">
    <source>
        <dbReference type="ARBA" id="ARBA00022525"/>
    </source>
</evidence>
<evidence type="ECO:0000256" key="6">
    <source>
        <dbReference type="ARBA" id="ARBA00023320"/>
    </source>
</evidence>
<accession>A0A8R1UUM6</accession>
<evidence type="ECO:0000256" key="5">
    <source>
        <dbReference type="ARBA" id="ARBA00022815"/>
    </source>
</evidence>
<organism evidence="7 8">
    <name type="scientific">Pristionchus pacificus</name>
    <name type="common">Parasitic nematode worm</name>
    <dbReference type="NCBI Taxonomy" id="54126"/>
    <lineage>
        <taxon>Eukaryota</taxon>
        <taxon>Metazoa</taxon>
        <taxon>Ecdysozoa</taxon>
        <taxon>Nematoda</taxon>
        <taxon>Chromadorea</taxon>
        <taxon>Rhabditida</taxon>
        <taxon>Rhabditina</taxon>
        <taxon>Diplogasteromorpha</taxon>
        <taxon>Diplogasteroidea</taxon>
        <taxon>Neodiplogasteridae</taxon>
        <taxon>Pristionchus</taxon>
    </lineage>
</organism>
<keyword evidence="8" id="KW-1185">Reference proteome</keyword>
<sequence>MSSSSLFSLLLFIGATAAIFDDTSLPAAAAAETQTRDSLRQKMIDTCNFPSERMTADQYSLCTRLVSLFRMQLVNEEKEEEGGQIPLAKRKASFIRFGKRSSPLEYEEIDSVPEKRKASFIRFGRR</sequence>
<keyword evidence="5" id="KW-0027">Amidation</keyword>
<evidence type="ECO:0000313" key="7">
    <source>
        <dbReference type="EnsemblMetazoa" id="PPA38586.1"/>
    </source>
</evidence>
<dbReference type="AlphaFoldDB" id="A0A2A6CAW4"/>
<dbReference type="GO" id="GO:0007218">
    <property type="term" value="P:neuropeptide signaling pathway"/>
    <property type="evidence" value="ECO:0007669"/>
    <property type="project" value="UniProtKB-KW"/>
</dbReference>
<dbReference type="OrthoDB" id="5805967at2759"/>
<comment type="subcellular location">
    <subcellularLocation>
        <location evidence="1">Secreted</location>
    </subcellularLocation>
</comment>
<evidence type="ECO:0000256" key="4">
    <source>
        <dbReference type="ARBA" id="ARBA00022685"/>
    </source>
</evidence>
<keyword evidence="6" id="KW-0527">Neuropeptide</keyword>
<evidence type="ECO:0000256" key="1">
    <source>
        <dbReference type="ARBA" id="ARBA00004613"/>
    </source>
</evidence>
<keyword evidence="4" id="KW-0165">Cleavage on pair of basic residues</keyword>
<dbReference type="GO" id="GO:0005576">
    <property type="term" value="C:extracellular region"/>
    <property type="evidence" value="ECO:0007669"/>
    <property type="project" value="UniProtKB-SubCell"/>
</dbReference>
<proteinExistence type="inferred from homology"/>
<name>A0A2A6CAW4_PRIPA</name>
<dbReference type="Proteomes" id="UP000005239">
    <property type="component" value="Unassembled WGS sequence"/>
</dbReference>
<dbReference type="InterPro" id="IPR002544">
    <property type="entry name" value="FMRFamid-related_peptide-like"/>
</dbReference>
<comment type="similarity">
    <text evidence="2">Belongs to the FARP (FMRFamide related peptide) family.</text>
</comment>
<accession>A0A2A6CAW4</accession>